<sequence length="220" mass="25109">MGYKKAATVFNVLRTILFRMASMKYETHAEATQSTLGRRPVFPPELEILNRKMRLTYQLAVVNDIPNIFSKQNETAGRKWLELFILRHQNVITSSNRAKGFNNENVATFLIYWYLKLPTDVELSETEVVGPEHIVPIPKIAVKTGPLEGTSIRKGSTFDIITIQQHFGDLKTTCDFGERRVCGTQVTSLKSVKAATRTRRSKHTKWPPCTVGCWFHRLGR</sequence>
<dbReference type="EMBL" id="JARBHB010000004">
    <property type="protein sequence ID" value="KAJ8884737.1"/>
    <property type="molecule type" value="Genomic_DNA"/>
</dbReference>
<proteinExistence type="predicted"/>
<gene>
    <name evidence="1" type="ORF">PR048_010933</name>
</gene>
<reference evidence="1 2" key="1">
    <citation type="submission" date="2023-02" db="EMBL/GenBank/DDBJ databases">
        <title>LHISI_Scaffold_Assembly.</title>
        <authorList>
            <person name="Stuart O.P."/>
            <person name="Cleave R."/>
            <person name="Magrath M.J.L."/>
            <person name="Mikheyev A.S."/>
        </authorList>
    </citation>
    <scope>NUCLEOTIDE SEQUENCE [LARGE SCALE GENOMIC DNA]</scope>
    <source>
        <strain evidence="1">Daus_M_001</strain>
        <tissue evidence="1">Leg muscle</tissue>
    </source>
</reference>
<keyword evidence="2" id="KW-1185">Reference proteome</keyword>
<evidence type="ECO:0000313" key="2">
    <source>
        <dbReference type="Proteomes" id="UP001159363"/>
    </source>
</evidence>
<comment type="caution">
    <text evidence="1">The sequence shown here is derived from an EMBL/GenBank/DDBJ whole genome shotgun (WGS) entry which is preliminary data.</text>
</comment>
<evidence type="ECO:0000313" key="1">
    <source>
        <dbReference type="EMBL" id="KAJ8884737.1"/>
    </source>
</evidence>
<protein>
    <submittedName>
        <fullName evidence="1">Uncharacterized protein</fullName>
    </submittedName>
</protein>
<name>A0ABQ9HKH6_9NEOP</name>
<dbReference type="Proteomes" id="UP001159363">
    <property type="component" value="Chromosome X"/>
</dbReference>
<organism evidence="1 2">
    <name type="scientific">Dryococelus australis</name>
    <dbReference type="NCBI Taxonomy" id="614101"/>
    <lineage>
        <taxon>Eukaryota</taxon>
        <taxon>Metazoa</taxon>
        <taxon>Ecdysozoa</taxon>
        <taxon>Arthropoda</taxon>
        <taxon>Hexapoda</taxon>
        <taxon>Insecta</taxon>
        <taxon>Pterygota</taxon>
        <taxon>Neoptera</taxon>
        <taxon>Polyneoptera</taxon>
        <taxon>Phasmatodea</taxon>
        <taxon>Verophasmatodea</taxon>
        <taxon>Anareolatae</taxon>
        <taxon>Phasmatidae</taxon>
        <taxon>Eurycanthinae</taxon>
        <taxon>Dryococelus</taxon>
    </lineage>
</organism>
<accession>A0ABQ9HKH6</accession>